<dbReference type="RefSeq" id="WP_132593999.1">
    <property type="nucleotide sequence ID" value="NZ_SMKO01000015.1"/>
</dbReference>
<dbReference type="Proteomes" id="UP000295258">
    <property type="component" value="Unassembled WGS sequence"/>
</dbReference>
<dbReference type="InterPro" id="IPR025164">
    <property type="entry name" value="Toastrack_DUF4097"/>
</dbReference>
<keyword evidence="3" id="KW-1185">Reference proteome</keyword>
<dbReference type="AlphaFoldDB" id="A0A4R4VUK6"/>
<dbReference type="EMBL" id="SMKO01000015">
    <property type="protein sequence ID" value="TDD09662.1"/>
    <property type="molecule type" value="Genomic_DNA"/>
</dbReference>
<organism evidence="2 3">
    <name type="scientific">Nonomuraea deserti</name>
    <dbReference type="NCBI Taxonomy" id="1848322"/>
    <lineage>
        <taxon>Bacteria</taxon>
        <taxon>Bacillati</taxon>
        <taxon>Actinomycetota</taxon>
        <taxon>Actinomycetes</taxon>
        <taxon>Streptosporangiales</taxon>
        <taxon>Streptosporangiaceae</taxon>
        <taxon>Nonomuraea</taxon>
    </lineage>
</organism>
<evidence type="ECO:0000259" key="1">
    <source>
        <dbReference type="Pfam" id="PF13349"/>
    </source>
</evidence>
<evidence type="ECO:0000313" key="2">
    <source>
        <dbReference type="EMBL" id="TDD09662.1"/>
    </source>
</evidence>
<comment type="caution">
    <text evidence="2">The sequence shown here is derived from an EMBL/GenBank/DDBJ whole genome shotgun (WGS) entry which is preliminary data.</text>
</comment>
<protein>
    <recommendedName>
        <fullName evidence="1">DUF4097 domain-containing protein</fullName>
    </recommendedName>
</protein>
<proteinExistence type="predicted"/>
<dbReference type="Pfam" id="PF13349">
    <property type="entry name" value="DUF4097"/>
    <property type="match status" value="1"/>
</dbReference>
<evidence type="ECO:0000313" key="3">
    <source>
        <dbReference type="Proteomes" id="UP000295258"/>
    </source>
</evidence>
<accession>A0A4R4VUK6</accession>
<feature type="domain" description="DUF4097" evidence="1">
    <location>
        <begin position="131"/>
        <end position="255"/>
    </location>
</feature>
<gene>
    <name evidence="2" type="ORF">E1292_09130</name>
</gene>
<reference evidence="2 3" key="1">
    <citation type="submission" date="2019-03" db="EMBL/GenBank/DDBJ databases">
        <title>Draft genome sequences of novel Actinobacteria.</title>
        <authorList>
            <person name="Sahin N."/>
            <person name="Ay H."/>
            <person name="Saygin H."/>
        </authorList>
    </citation>
    <scope>NUCLEOTIDE SEQUENCE [LARGE SCALE GENOMIC DNA]</scope>
    <source>
        <strain evidence="2 3">KC310</strain>
    </source>
</reference>
<sequence>MRAVWLIVGALTTAVALLLSTTALWQGFATTRMPEDTKQRSIPFDAPKIKVSASKGDVRVSILPGKAGEVFIHRSLRWTRDRPTVTEDWDARTSTLRLDAVCPEADQPEGPRCMAEYLLFVPPETDIEAGTTRGGLSVGDVFGDVRLNSVSGDVRVNDLAGSLWARVGTGDINADGLDAEKADVEVGAGNVHISFVSPPADVRAVVRTSGDVDVHVRGGSYDVSVVGRNTTLDIGKDPGSPRKITATAPDGNVNLCCR</sequence>
<name>A0A4R4VUK6_9ACTN</name>